<dbReference type="GO" id="GO:0006950">
    <property type="term" value="P:response to stress"/>
    <property type="evidence" value="ECO:0007669"/>
    <property type="project" value="TreeGrafter"/>
</dbReference>
<gene>
    <name evidence="2" type="ORF">AAME72_07390</name>
</gene>
<reference evidence="2" key="1">
    <citation type="submission" date="2024-05" db="EMBL/GenBank/DDBJ databases">
        <title>The Natural Products Discovery Center: Release of the First 8490 Sequenced Strains for Exploring Actinobacteria Biosynthetic Diversity.</title>
        <authorList>
            <person name="Kalkreuter E."/>
            <person name="Kautsar S.A."/>
            <person name="Yang D."/>
            <person name="Bader C.D."/>
            <person name="Teijaro C.N."/>
            <person name="Fluegel L."/>
            <person name="Davis C.M."/>
            <person name="Simpson J.R."/>
            <person name="Lauterbach L."/>
            <person name="Steele A.D."/>
            <person name="Gui C."/>
            <person name="Meng S."/>
            <person name="Li G."/>
            <person name="Viehrig K."/>
            <person name="Ye F."/>
            <person name="Su P."/>
            <person name="Kiefer A.F."/>
            <person name="Nichols A."/>
            <person name="Cepeda A.J."/>
            <person name="Yan W."/>
            <person name="Fan B."/>
            <person name="Jiang Y."/>
            <person name="Adhikari A."/>
            <person name="Zheng C.-J."/>
            <person name="Schuster L."/>
            <person name="Cowan T.M."/>
            <person name="Smanski M.J."/>
            <person name="Chevrette M.G."/>
            <person name="de Carvalho L.P.S."/>
            <person name="Shen B."/>
        </authorList>
    </citation>
    <scope>NUCLEOTIDE SEQUENCE</scope>
    <source>
        <strain evidence="2">NPDC080035</strain>
    </source>
</reference>
<dbReference type="InterPro" id="IPR000835">
    <property type="entry name" value="HTH_MarR-typ"/>
</dbReference>
<dbReference type="Pfam" id="PF12802">
    <property type="entry name" value="MarR_2"/>
    <property type="match status" value="1"/>
</dbReference>
<dbReference type="PANTHER" id="PTHR33164">
    <property type="entry name" value="TRANSCRIPTIONAL REGULATOR, MARR FAMILY"/>
    <property type="match status" value="1"/>
</dbReference>
<dbReference type="AlphaFoldDB" id="A0AAU7GGP5"/>
<dbReference type="InterPro" id="IPR036388">
    <property type="entry name" value="WH-like_DNA-bd_sf"/>
</dbReference>
<feature type="domain" description="HTH marR-type" evidence="1">
    <location>
        <begin position="8"/>
        <end position="139"/>
    </location>
</feature>
<dbReference type="SUPFAM" id="SSF46785">
    <property type="entry name" value="Winged helix' DNA-binding domain"/>
    <property type="match status" value="1"/>
</dbReference>
<evidence type="ECO:0000259" key="1">
    <source>
        <dbReference type="PROSITE" id="PS50995"/>
    </source>
</evidence>
<dbReference type="PRINTS" id="PR00598">
    <property type="entry name" value="HTHMARR"/>
</dbReference>
<accession>A0AAU7GGP5</accession>
<dbReference type="PROSITE" id="PS50995">
    <property type="entry name" value="HTH_MARR_2"/>
    <property type="match status" value="1"/>
</dbReference>
<proteinExistence type="predicted"/>
<evidence type="ECO:0000313" key="2">
    <source>
        <dbReference type="EMBL" id="XBM49679.1"/>
    </source>
</evidence>
<name>A0AAU7GGP5_9MICO</name>
<dbReference type="RefSeq" id="WP_348789590.1">
    <property type="nucleotide sequence ID" value="NZ_CP157390.1"/>
</dbReference>
<dbReference type="Gene3D" id="1.10.10.10">
    <property type="entry name" value="Winged helix-like DNA-binding domain superfamily/Winged helix DNA-binding domain"/>
    <property type="match status" value="1"/>
</dbReference>
<sequence length="146" mass="15755">MSGEGERLTELVDEVFRLSDALARAGDAIVAEEGLSASRWRTLGALVSGPLSVAEIARRRGMRRQSASESVAQLEAAGLVARTPDPRDARAPLVSLTEEGRAVLARIRPRRKAWAARTARAASLDELSAAVELARRLRAELESAER</sequence>
<dbReference type="EMBL" id="CP157390">
    <property type="protein sequence ID" value="XBM49679.1"/>
    <property type="molecule type" value="Genomic_DNA"/>
</dbReference>
<protein>
    <submittedName>
        <fullName evidence="2">MarR family transcriptional regulator</fullName>
    </submittedName>
</protein>
<organism evidence="2">
    <name type="scientific">Leifsonia sp. NPDC080035</name>
    <dbReference type="NCBI Taxonomy" id="3143936"/>
    <lineage>
        <taxon>Bacteria</taxon>
        <taxon>Bacillati</taxon>
        <taxon>Actinomycetota</taxon>
        <taxon>Actinomycetes</taxon>
        <taxon>Micrococcales</taxon>
        <taxon>Microbacteriaceae</taxon>
        <taxon>Leifsonia</taxon>
    </lineage>
</organism>
<dbReference type="InterPro" id="IPR036390">
    <property type="entry name" value="WH_DNA-bd_sf"/>
</dbReference>
<dbReference type="PANTHER" id="PTHR33164:SF43">
    <property type="entry name" value="HTH-TYPE TRANSCRIPTIONAL REPRESSOR YETL"/>
    <property type="match status" value="1"/>
</dbReference>
<dbReference type="SMART" id="SM00347">
    <property type="entry name" value="HTH_MARR"/>
    <property type="match status" value="1"/>
</dbReference>
<dbReference type="InterPro" id="IPR039422">
    <property type="entry name" value="MarR/SlyA-like"/>
</dbReference>
<dbReference type="GO" id="GO:0003700">
    <property type="term" value="F:DNA-binding transcription factor activity"/>
    <property type="evidence" value="ECO:0007669"/>
    <property type="project" value="InterPro"/>
</dbReference>